<comment type="caution">
    <text evidence="3">The sequence shown here is derived from an EMBL/GenBank/DDBJ whole genome shotgun (WGS) entry which is preliminary data.</text>
</comment>
<feature type="signal peptide" evidence="2">
    <location>
        <begin position="1"/>
        <end position="29"/>
    </location>
</feature>
<dbReference type="EMBL" id="CM027683">
    <property type="protein sequence ID" value="KAG0533937.1"/>
    <property type="molecule type" value="Genomic_DNA"/>
</dbReference>
<protein>
    <recommendedName>
        <fullName evidence="5">Secreted protein</fullName>
    </recommendedName>
</protein>
<proteinExistence type="predicted"/>
<dbReference type="AlphaFoldDB" id="A0A921UJ13"/>
<evidence type="ECO:0000313" key="3">
    <source>
        <dbReference type="EMBL" id="KAG0533937.1"/>
    </source>
</evidence>
<dbReference type="Proteomes" id="UP000807115">
    <property type="component" value="Chromosome 4"/>
</dbReference>
<evidence type="ECO:0000256" key="1">
    <source>
        <dbReference type="SAM" id="MobiDB-lite"/>
    </source>
</evidence>
<name>A0A921UJ13_SORBI</name>
<sequence length="128" mass="13692">MSGDRRRGRDGAVAFLPLTLAANFCLATAGSERASVRVSQSVRHRRQSTEQADCPPTHYTCAARATNTSPPPGPGPLVVPDIKMPLPASLLPLSPEALRNGTTSAIRGHTTPTLLPSLARIYACMRRY</sequence>
<feature type="chain" id="PRO_5037057783" description="Secreted protein" evidence="2">
    <location>
        <begin position="30"/>
        <end position="128"/>
    </location>
</feature>
<evidence type="ECO:0000256" key="2">
    <source>
        <dbReference type="SAM" id="SignalP"/>
    </source>
</evidence>
<reference evidence="3" key="2">
    <citation type="submission" date="2020-10" db="EMBL/GenBank/DDBJ databases">
        <authorList>
            <person name="Cooper E.A."/>
            <person name="Brenton Z.W."/>
            <person name="Flinn B.S."/>
            <person name="Jenkins J."/>
            <person name="Shu S."/>
            <person name="Flowers D."/>
            <person name="Luo F."/>
            <person name="Wang Y."/>
            <person name="Xia P."/>
            <person name="Barry K."/>
            <person name="Daum C."/>
            <person name="Lipzen A."/>
            <person name="Yoshinaga Y."/>
            <person name="Schmutz J."/>
            <person name="Saski C."/>
            <person name="Vermerris W."/>
            <person name="Kresovich S."/>
        </authorList>
    </citation>
    <scope>NUCLEOTIDE SEQUENCE</scope>
</reference>
<evidence type="ECO:0000313" key="4">
    <source>
        <dbReference type="Proteomes" id="UP000807115"/>
    </source>
</evidence>
<evidence type="ECO:0008006" key="5">
    <source>
        <dbReference type="Google" id="ProtNLM"/>
    </source>
</evidence>
<gene>
    <name evidence="3" type="ORF">BDA96_04G235300</name>
</gene>
<organism evidence="3 4">
    <name type="scientific">Sorghum bicolor</name>
    <name type="common">Sorghum</name>
    <name type="synonym">Sorghum vulgare</name>
    <dbReference type="NCBI Taxonomy" id="4558"/>
    <lineage>
        <taxon>Eukaryota</taxon>
        <taxon>Viridiplantae</taxon>
        <taxon>Streptophyta</taxon>
        <taxon>Embryophyta</taxon>
        <taxon>Tracheophyta</taxon>
        <taxon>Spermatophyta</taxon>
        <taxon>Magnoliopsida</taxon>
        <taxon>Liliopsida</taxon>
        <taxon>Poales</taxon>
        <taxon>Poaceae</taxon>
        <taxon>PACMAD clade</taxon>
        <taxon>Panicoideae</taxon>
        <taxon>Andropogonodae</taxon>
        <taxon>Andropogoneae</taxon>
        <taxon>Sorghinae</taxon>
        <taxon>Sorghum</taxon>
    </lineage>
</organism>
<feature type="region of interest" description="Disordered" evidence="1">
    <location>
        <begin position="37"/>
        <end position="57"/>
    </location>
</feature>
<keyword evidence="2" id="KW-0732">Signal</keyword>
<reference evidence="3" key="1">
    <citation type="journal article" date="2019" name="BMC Genomics">
        <title>A new reference genome for Sorghum bicolor reveals high levels of sequence similarity between sweet and grain genotypes: implications for the genetics of sugar metabolism.</title>
        <authorList>
            <person name="Cooper E.A."/>
            <person name="Brenton Z.W."/>
            <person name="Flinn B.S."/>
            <person name="Jenkins J."/>
            <person name="Shu S."/>
            <person name="Flowers D."/>
            <person name="Luo F."/>
            <person name="Wang Y."/>
            <person name="Xia P."/>
            <person name="Barry K."/>
            <person name="Daum C."/>
            <person name="Lipzen A."/>
            <person name="Yoshinaga Y."/>
            <person name="Schmutz J."/>
            <person name="Saski C."/>
            <person name="Vermerris W."/>
            <person name="Kresovich S."/>
        </authorList>
    </citation>
    <scope>NUCLEOTIDE SEQUENCE</scope>
</reference>
<accession>A0A921UJ13</accession>